<feature type="compositionally biased region" description="Polar residues" evidence="1">
    <location>
        <begin position="153"/>
        <end position="166"/>
    </location>
</feature>
<evidence type="ECO:0000256" key="1">
    <source>
        <dbReference type="SAM" id="MobiDB-lite"/>
    </source>
</evidence>
<feature type="region of interest" description="Disordered" evidence="1">
    <location>
        <begin position="100"/>
        <end position="127"/>
    </location>
</feature>
<dbReference type="PANTHER" id="PTHR28080:SF1">
    <property type="entry name" value="PEROXISOMAL BIOGENESIS FACTOR 3"/>
    <property type="match status" value="1"/>
</dbReference>
<dbReference type="InterPro" id="IPR006966">
    <property type="entry name" value="Peroxin-3"/>
</dbReference>
<keyword evidence="2" id="KW-0472">Membrane</keyword>
<evidence type="ECO:0000313" key="3">
    <source>
        <dbReference type="EMBL" id="KAK3313860.1"/>
    </source>
</evidence>
<name>A0AAE0HVY0_9PEZI</name>
<sequence length="568" mass="62696">MFAATRCWFRRNRTPIAISVGVVGAGYVVTNYILNKLNDARERMSSDRIAKENLRRRFEQNQEDCTYTVLALLPTATTNILEAMNTEKITYEIQQMKGSASARSQKRIGSTSPPSMSETTNATTDDDGRSIISLNIQSESGMHTSHILVPTPLTSTGADTPQEGTQTPPPLKARKTKRQLWDDLTISSITRAYTLLYTLGLLTMLTRIQLNLLGRRSYLSSVVSLATGDTQATISLENNDDDGSPEQAYGSDFEVNRKYLTFSWWLLNRGWVDIMQRVEGAVRQVFGHLSPRDSVTFDTFARLTHDTRRLIEGSSPGMGAVGTRWLPFLLPPADMEEFVLRESGILDVTEATSPVSGTSLRRLLDETADLVESPTFSHVLTQLLDVGFSTLLDKKLTAGAFEQHVPATAGDVTTTMTSATITNRAVLLPKILSVLTRQAHIIGNGMPNEYLQVMEAVRDLEGFAAVVYSSNWQAEIARDEEVAAAAATVSLQRDVVGGKQSQQQSQQLPPAVPVVRSSVLVGESSSLVMVDQQQEQQLQQTAEDGFDSAWERAFEKQHEEEKKKSKAV</sequence>
<dbReference type="GO" id="GO:0045046">
    <property type="term" value="P:protein import into peroxisome membrane"/>
    <property type="evidence" value="ECO:0007669"/>
    <property type="project" value="TreeGrafter"/>
</dbReference>
<feature type="transmembrane region" description="Helical" evidence="2">
    <location>
        <begin position="184"/>
        <end position="205"/>
    </location>
</feature>
<reference evidence="3" key="2">
    <citation type="submission" date="2023-06" db="EMBL/GenBank/DDBJ databases">
        <authorList>
            <consortium name="Lawrence Berkeley National Laboratory"/>
            <person name="Haridas S."/>
            <person name="Hensen N."/>
            <person name="Bonometti L."/>
            <person name="Westerberg I."/>
            <person name="Brannstrom I.O."/>
            <person name="Guillou S."/>
            <person name="Cros-Aarteil S."/>
            <person name="Calhoun S."/>
            <person name="Kuo A."/>
            <person name="Mondo S."/>
            <person name="Pangilinan J."/>
            <person name="Riley R."/>
            <person name="Labutti K."/>
            <person name="Andreopoulos B."/>
            <person name="Lipzen A."/>
            <person name="Chen C."/>
            <person name="Yanf M."/>
            <person name="Daum C."/>
            <person name="Ng V."/>
            <person name="Clum A."/>
            <person name="Steindorff A."/>
            <person name="Ohm R."/>
            <person name="Martin F."/>
            <person name="Silar P."/>
            <person name="Natvig D."/>
            <person name="Lalanne C."/>
            <person name="Gautier V."/>
            <person name="Ament-Velasquez S.L."/>
            <person name="Kruys A."/>
            <person name="Hutchinson M.I."/>
            <person name="Powell A.J."/>
            <person name="Barry K."/>
            <person name="Miller A.N."/>
            <person name="Grigoriev I.V."/>
            <person name="Debuchy R."/>
            <person name="Gladieux P."/>
            <person name="Thoren M.H."/>
            <person name="Johannesson H."/>
        </authorList>
    </citation>
    <scope>NUCLEOTIDE SEQUENCE</scope>
    <source>
        <strain evidence="3">CBS 118394</strain>
    </source>
</reference>
<keyword evidence="2" id="KW-1133">Transmembrane helix</keyword>
<dbReference type="GO" id="GO:0030674">
    <property type="term" value="F:protein-macromolecule adaptor activity"/>
    <property type="evidence" value="ECO:0007669"/>
    <property type="project" value="TreeGrafter"/>
</dbReference>
<dbReference type="GO" id="GO:0005778">
    <property type="term" value="C:peroxisomal membrane"/>
    <property type="evidence" value="ECO:0007669"/>
    <property type="project" value="InterPro"/>
</dbReference>
<proteinExistence type="predicted"/>
<feature type="compositionally biased region" description="Polar residues" evidence="1">
    <location>
        <begin position="100"/>
        <end position="123"/>
    </location>
</feature>
<organism evidence="3 4">
    <name type="scientific">Apodospora peruviana</name>
    <dbReference type="NCBI Taxonomy" id="516989"/>
    <lineage>
        <taxon>Eukaryota</taxon>
        <taxon>Fungi</taxon>
        <taxon>Dikarya</taxon>
        <taxon>Ascomycota</taxon>
        <taxon>Pezizomycotina</taxon>
        <taxon>Sordariomycetes</taxon>
        <taxon>Sordariomycetidae</taxon>
        <taxon>Sordariales</taxon>
        <taxon>Lasiosphaeriaceae</taxon>
        <taxon>Apodospora</taxon>
    </lineage>
</organism>
<keyword evidence="4" id="KW-1185">Reference proteome</keyword>
<dbReference type="EMBL" id="JAUEDM010000007">
    <property type="protein sequence ID" value="KAK3313860.1"/>
    <property type="molecule type" value="Genomic_DNA"/>
</dbReference>
<feature type="transmembrane region" description="Helical" evidence="2">
    <location>
        <begin position="16"/>
        <end position="34"/>
    </location>
</feature>
<reference evidence="3" key="1">
    <citation type="journal article" date="2023" name="Mol. Phylogenet. Evol.">
        <title>Genome-scale phylogeny and comparative genomics of the fungal order Sordariales.</title>
        <authorList>
            <person name="Hensen N."/>
            <person name="Bonometti L."/>
            <person name="Westerberg I."/>
            <person name="Brannstrom I.O."/>
            <person name="Guillou S."/>
            <person name="Cros-Aarteil S."/>
            <person name="Calhoun S."/>
            <person name="Haridas S."/>
            <person name="Kuo A."/>
            <person name="Mondo S."/>
            <person name="Pangilinan J."/>
            <person name="Riley R."/>
            <person name="LaButti K."/>
            <person name="Andreopoulos B."/>
            <person name="Lipzen A."/>
            <person name="Chen C."/>
            <person name="Yan M."/>
            <person name="Daum C."/>
            <person name="Ng V."/>
            <person name="Clum A."/>
            <person name="Steindorff A."/>
            <person name="Ohm R.A."/>
            <person name="Martin F."/>
            <person name="Silar P."/>
            <person name="Natvig D.O."/>
            <person name="Lalanne C."/>
            <person name="Gautier V."/>
            <person name="Ament-Velasquez S.L."/>
            <person name="Kruys A."/>
            <person name="Hutchinson M.I."/>
            <person name="Powell A.J."/>
            <person name="Barry K."/>
            <person name="Miller A.N."/>
            <person name="Grigoriev I.V."/>
            <person name="Debuchy R."/>
            <person name="Gladieux P."/>
            <person name="Hiltunen Thoren M."/>
            <person name="Johannesson H."/>
        </authorList>
    </citation>
    <scope>NUCLEOTIDE SEQUENCE</scope>
    <source>
        <strain evidence="3">CBS 118394</strain>
    </source>
</reference>
<dbReference type="AlphaFoldDB" id="A0AAE0HVY0"/>
<evidence type="ECO:0000256" key="2">
    <source>
        <dbReference type="SAM" id="Phobius"/>
    </source>
</evidence>
<protein>
    <submittedName>
        <fullName evidence="3">Peroxisomal biogenesis factor 3-like protein</fullName>
    </submittedName>
</protein>
<evidence type="ECO:0000313" key="4">
    <source>
        <dbReference type="Proteomes" id="UP001283341"/>
    </source>
</evidence>
<dbReference type="PANTHER" id="PTHR28080">
    <property type="entry name" value="PEROXISOMAL BIOGENESIS FACTOR 3"/>
    <property type="match status" value="1"/>
</dbReference>
<keyword evidence="2" id="KW-0812">Transmembrane</keyword>
<dbReference type="Proteomes" id="UP001283341">
    <property type="component" value="Unassembled WGS sequence"/>
</dbReference>
<feature type="region of interest" description="Disordered" evidence="1">
    <location>
        <begin position="153"/>
        <end position="175"/>
    </location>
</feature>
<comment type="caution">
    <text evidence="3">The sequence shown here is derived from an EMBL/GenBank/DDBJ whole genome shotgun (WGS) entry which is preliminary data.</text>
</comment>
<gene>
    <name evidence="3" type="ORF">B0H66DRAFT_484275</name>
</gene>
<dbReference type="Pfam" id="PF04882">
    <property type="entry name" value="Peroxin-3"/>
    <property type="match status" value="1"/>
</dbReference>
<accession>A0AAE0HVY0</accession>